<dbReference type="SUPFAM" id="SSF56801">
    <property type="entry name" value="Acetyl-CoA synthetase-like"/>
    <property type="match status" value="2"/>
</dbReference>
<comment type="similarity">
    <text evidence="3">Belongs to the ATP-dependent AMP-binding enzyme family. MbtB subfamily.</text>
</comment>
<evidence type="ECO:0000256" key="4">
    <source>
        <dbReference type="ARBA" id="ARBA00016743"/>
    </source>
</evidence>
<dbReference type="CDD" id="cd05931">
    <property type="entry name" value="FAAL"/>
    <property type="match status" value="1"/>
</dbReference>
<dbReference type="InterPro" id="IPR000873">
    <property type="entry name" value="AMP-dep_synth/lig_dom"/>
</dbReference>
<feature type="region of interest" description="Disordered" evidence="9">
    <location>
        <begin position="1935"/>
        <end position="1961"/>
    </location>
</feature>
<keyword evidence="7" id="KW-0436">Ligase</keyword>
<dbReference type="Gene3D" id="3.30.559.30">
    <property type="entry name" value="Nonribosomal peptide synthetase, condensation domain"/>
    <property type="match status" value="1"/>
</dbReference>
<dbReference type="InterPro" id="IPR020845">
    <property type="entry name" value="AMP-binding_CS"/>
</dbReference>
<evidence type="ECO:0000256" key="7">
    <source>
        <dbReference type="ARBA" id="ARBA00022598"/>
    </source>
</evidence>
<reference evidence="12" key="1">
    <citation type="journal article" date="2019" name="Int. J. Syst. Evol. Microbiol.">
        <title>The Global Catalogue of Microorganisms (GCM) 10K type strain sequencing project: providing services to taxonomists for standard genome sequencing and annotation.</title>
        <authorList>
            <consortium name="The Broad Institute Genomics Platform"/>
            <consortium name="The Broad Institute Genome Sequencing Center for Infectious Disease"/>
            <person name="Wu L."/>
            <person name="Ma J."/>
        </authorList>
    </citation>
    <scope>NUCLEOTIDE SEQUENCE [LARGE SCALE GENOMIC DNA]</scope>
    <source>
        <strain evidence="12">CGMCC 4.7405</strain>
    </source>
</reference>
<evidence type="ECO:0000256" key="9">
    <source>
        <dbReference type="SAM" id="MobiDB-lite"/>
    </source>
</evidence>
<dbReference type="Gene3D" id="3.30.300.30">
    <property type="match status" value="2"/>
</dbReference>
<evidence type="ECO:0000256" key="5">
    <source>
        <dbReference type="ARBA" id="ARBA00022450"/>
    </source>
</evidence>
<proteinExistence type="inferred from homology"/>
<keyword evidence="6" id="KW-0597">Phosphoprotein</keyword>
<dbReference type="Gene3D" id="1.10.1200.10">
    <property type="entry name" value="ACP-like"/>
    <property type="match status" value="2"/>
</dbReference>
<dbReference type="InterPro" id="IPR000415">
    <property type="entry name" value="Nitroreductase-like"/>
</dbReference>
<organism evidence="11 12">
    <name type="scientific">Lentzea rhizosphaerae</name>
    <dbReference type="NCBI Taxonomy" id="2041025"/>
    <lineage>
        <taxon>Bacteria</taxon>
        <taxon>Bacillati</taxon>
        <taxon>Actinomycetota</taxon>
        <taxon>Actinomycetes</taxon>
        <taxon>Pseudonocardiales</taxon>
        <taxon>Pseudonocardiaceae</taxon>
        <taxon>Lentzea</taxon>
    </lineage>
</organism>
<dbReference type="PROSITE" id="PS00455">
    <property type="entry name" value="AMP_BINDING"/>
    <property type="match status" value="2"/>
</dbReference>
<dbReference type="PANTHER" id="PTHR45527">
    <property type="entry name" value="NONRIBOSOMAL PEPTIDE SYNTHETASE"/>
    <property type="match status" value="1"/>
</dbReference>
<evidence type="ECO:0000313" key="11">
    <source>
        <dbReference type="EMBL" id="MFC3890655.1"/>
    </source>
</evidence>
<feature type="compositionally biased region" description="Basic and acidic residues" evidence="9">
    <location>
        <begin position="1935"/>
        <end position="1949"/>
    </location>
</feature>
<dbReference type="Pfam" id="PF00881">
    <property type="entry name" value="Nitroreductase"/>
    <property type="match status" value="1"/>
</dbReference>
<dbReference type="NCBIfam" id="TIGR01733">
    <property type="entry name" value="AA-adenyl-dom"/>
    <property type="match status" value="1"/>
</dbReference>
<dbReference type="InterPro" id="IPR020051">
    <property type="entry name" value="SagB-type_dehydrogenase"/>
</dbReference>
<dbReference type="InterPro" id="IPR029479">
    <property type="entry name" value="Nitroreductase"/>
</dbReference>
<keyword evidence="12" id="KW-1185">Reference proteome</keyword>
<comment type="pathway">
    <text evidence="2">Siderophore biosynthesis; mycobactin biosynthesis.</text>
</comment>
<dbReference type="SUPFAM" id="SSF55469">
    <property type="entry name" value="FMN-dependent nitroreductase-like"/>
    <property type="match status" value="1"/>
</dbReference>
<feature type="domain" description="Polyketide synthase-like phosphopantetheine-binding" evidence="10">
    <location>
        <begin position="595"/>
        <end position="658"/>
    </location>
</feature>
<dbReference type="Gene3D" id="3.30.559.10">
    <property type="entry name" value="Chloramphenicol acetyltransferase-like domain"/>
    <property type="match status" value="1"/>
</dbReference>
<dbReference type="InterPro" id="IPR020806">
    <property type="entry name" value="PKS_PP-bd"/>
</dbReference>
<dbReference type="InterPro" id="IPR010071">
    <property type="entry name" value="AA_adenyl_dom"/>
</dbReference>
<sequence>MTGQVLVSSTATFVDVVRGHAKRAPDEVAIELVDADGGRVAVTRGQLDARAGAVAAALRENTEPGERVALVCATTTDFIENFFGALYAGVCAVPCLMPATTANSNRRRRFQRIVADARPSAVLAAADDVDVLRSAWPEDTEQPVWLHSEDVVEREFTGEPITPDALAFLQYTSGSTSDPKGVVVSHANLMANLASQQGGFGLTPDDTFVNWIPLFHDMGLVGVLLSSQFVGSRCVMMQPHAFAEKPMRWLREISEQQGPVVNFAPNFALRMCVNRTTEAERATLDLSRWRRLIIGSEPTIPRVLREFGDAFRVSGLRPETMTTAYGLAEMTLTATTSVEGELDFLEVDASELEHGRITAPAGERIRELTTCGVPMPGCSVEIVDPDTGARLPDDLVGEVWLAGDSVAGGYWNTASEDTFAARLADGSGPYLRTGDLGFRHRGSLYLTGRSKSLVIIRGRNIFPHDVEETAGAAAAETMPGLAAAFAVPVEEEERLVVVQAVRATRETDLVAVVDAVHRAVVAEFEIEPYDVVLVRPAGVPRTTSGKIQNVACRESYLDGSLPALASRRDTRAEQGGFGRGTLAAMTPAARRGALEAWLRQQIAIAARVSPWQIDGGAPLTGLGVDSLRLLEFRGTIERELGVSLTSTTAVLDAIVDEVLAKLDEQATAPAEEIVPDPAHRFDPFPLTDIQYAYLVGRSETFELSGVATHGYFELDADSLDLDQLQAAWRKVVDRHEMLRAVVLPDGTQQVLETVEPYRIVVDSSADEKSALAVRAQMSAEMRPADEWPLWEVRASRFADGRVRVHLSFDLLVADLWSLRLVMRDWASCYTEPGLELPEVELSFRDCVLAQARAQDSPRASAALEYWRGRMDTLPGAPELPLAVSPREIKRPEFVRRSRRISVSAWNRVKKLAASHGVTASTTLLAAYAAVIGRWSRSQHFTLNVTLFNRPAVHPDIAEVVGDFTSIDPLEIDLREPAPFAAFVQAVQTQLWNDLAHDAVSGVRVLRELAQARGTATGALTPVVFTSGVGQGEDESLFPIELGRNGYTVSQTPQVYLDHQAIEDTGALTLSWDSVDELFPAGVLDDMFATYCALVERLADEESWQSSGVALPRWQETLFDDVNATGGELPDQLLHEAVFTRALSTPDEPAVWAGRWLTFGELCGRAVTVAERLRAMGVRRGAAVGVGVRKGWRQIVAVLGVAAAGGIYVPMAPDLPRERRRWLQKHSGVCCVVTEEAHLDAWSGVATLDVDVDGWEEADVAAWECPAQPGDVAYVIYTSGSTGTPKGVAVTHRSALNTLADVCERFGIGAQDRALGLSSLSFDLSVFDVFGVLGVGGALVLPEPEAARDPGRWRELVVEHGVTVWNSVPALAQMFCAHAEGEQDVVGLKVVMLSGDWIPVDLPERLHAVAPGVSVLSLGGATEAAVWSIFFPVEDVDPAWVSIPYGKPLRNQKFAVVNERGERSPVWVSGELLIGGDGVATGYWRDEERTARSFVSALDGDRWYRTGDLGRYWPDGVIEFLGREDFQVKVGGYRIELGEIEHALTSHPDVRQAVVIASGERGDKRLVAFVTTEEKKAEDAGDVELDPARRMEFTLARHGLRRLSGQAVPLVDATRPRTRSSRRAFLGEAVPFERLSGLLGALRARAGDRALPAYDYGSAGGLYPVQTYVWVKPDRVDGLPGGAYYYDPDAHRLVRCSADEEGPGPDFAAASRSLYDGAAFAIFLVADHAAIEPLYGKLARDFTLIEAGLVTQLLETTATGCELGLCQVGGTRQDRITDLFALGGTHELLHVVVGGVPDDQPQAEGSLAERLTEHLTRRLPGYMVPSVIRVVDALPLSGQGKVDRGALAAQSVAVARSTAYEAPANELEQLVVDIARDVLGGVEVGARDNFFELGASSVRVTSIYQRLRAELNRDFPLLTVFECPNARALAQRLAGADDDRAAARKGSDRGRRLRASRQRRRS</sequence>
<dbReference type="Proteomes" id="UP001595690">
    <property type="component" value="Unassembled WGS sequence"/>
</dbReference>
<evidence type="ECO:0000256" key="2">
    <source>
        <dbReference type="ARBA" id="ARBA00005102"/>
    </source>
</evidence>
<dbReference type="Pfam" id="PF00501">
    <property type="entry name" value="AMP-binding"/>
    <property type="match status" value="2"/>
</dbReference>
<comment type="cofactor">
    <cofactor evidence="1">
        <name>pantetheine 4'-phosphate</name>
        <dbReference type="ChEBI" id="CHEBI:47942"/>
    </cofactor>
</comment>
<evidence type="ECO:0000259" key="10">
    <source>
        <dbReference type="SMART" id="SM00823"/>
    </source>
</evidence>
<evidence type="ECO:0000313" key="12">
    <source>
        <dbReference type="Proteomes" id="UP001595690"/>
    </source>
</evidence>
<protein>
    <recommendedName>
        <fullName evidence="4">Phenyloxazoline synthase MbtB</fullName>
    </recommendedName>
    <alternativeName>
        <fullName evidence="8">Mycobactin synthetase protein B</fullName>
    </alternativeName>
</protein>
<dbReference type="Pfam" id="PF00550">
    <property type="entry name" value="PP-binding"/>
    <property type="match status" value="2"/>
</dbReference>
<dbReference type="InterPro" id="IPR023213">
    <property type="entry name" value="CAT-like_dom_sf"/>
</dbReference>
<dbReference type="Gene3D" id="3.40.109.10">
    <property type="entry name" value="NADH Oxidase"/>
    <property type="match status" value="1"/>
</dbReference>
<dbReference type="CDD" id="cd19535">
    <property type="entry name" value="Cyc_NRPS"/>
    <property type="match status" value="1"/>
</dbReference>
<feature type="domain" description="Polyketide synthase-like phosphopantetheine-binding" evidence="10">
    <location>
        <begin position="1867"/>
        <end position="1936"/>
    </location>
</feature>
<dbReference type="InterPro" id="IPR040097">
    <property type="entry name" value="FAAL/FAAC"/>
</dbReference>
<dbReference type="CDD" id="cd02142">
    <property type="entry name" value="McbC_SagB-like_oxidoreductase"/>
    <property type="match status" value="1"/>
</dbReference>
<dbReference type="Gene3D" id="3.40.50.12780">
    <property type="entry name" value="N-terminal domain of ligase-like"/>
    <property type="match status" value="2"/>
</dbReference>
<evidence type="ECO:0000256" key="1">
    <source>
        <dbReference type="ARBA" id="ARBA00001957"/>
    </source>
</evidence>
<dbReference type="RefSeq" id="WP_382368891.1">
    <property type="nucleotide sequence ID" value="NZ_JBHRZI010000005.1"/>
</dbReference>
<evidence type="ECO:0000256" key="6">
    <source>
        <dbReference type="ARBA" id="ARBA00022553"/>
    </source>
</evidence>
<gene>
    <name evidence="11" type="ORF">ACFOWZ_04160</name>
</gene>
<dbReference type="InterPro" id="IPR042099">
    <property type="entry name" value="ANL_N_sf"/>
</dbReference>
<dbReference type="SUPFAM" id="SSF52777">
    <property type="entry name" value="CoA-dependent acyltransferases"/>
    <property type="match status" value="2"/>
</dbReference>
<dbReference type="PANTHER" id="PTHR45527:SF10">
    <property type="entry name" value="PYOCHELIN SYNTHASE PCHF"/>
    <property type="match status" value="1"/>
</dbReference>
<evidence type="ECO:0000256" key="3">
    <source>
        <dbReference type="ARBA" id="ARBA00007380"/>
    </source>
</evidence>
<feature type="compositionally biased region" description="Basic residues" evidence="9">
    <location>
        <begin position="1950"/>
        <end position="1961"/>
    </location>
</feature>
<dbReference type="SMART" id="SM00823">
    <property type="entry name" value="PKS_PP"/>
    <property type="match status" value="2"/>
</dbReference>
<dbReference type="NCBIfam" id="TIGR03605">
    <property type="entry name" value="antibiot_sagB"/>
    <property type="match status" value="1"/>
</dbReference>
<dbReference type="SUPFAM" id="SSF47336">
    <property type="entry name" value="ACP-like"/>
    <property type="match status" value="2"/>
</dbReference>
<dbReference type="EMBL" id="JBHRZI010000005">
    <property type="protein sequence ID" value="MFC3890655.1"/>
    <property type="molecule type" value="Genomic_DNA"/>
</dbReference>
<dbReference type="InterPro" id="IPR001242">
    <property type="entry name" value="Condensation_dom"/>
</dbReference>
<keyword evidence="5" id="KW-0596">Phosphopantetheine</keyword>
<evidence type="ECO:0000256" key="8">
    <source>
        <dbReference type="ARBA" id="ARBA00033440"/>
    </source>
</evidence>
<dbReference type="InterPro" id="IPR036736">
    <property type="entry name" value="ACP-like_sf"/>
</dbReference>
<name>A0ABV8BMW9_9PSEU</name>
<dbReference type="InterPro" id="IPR009081">
    <property type="entry name" value="PP-bd_ACP"/>
</dbReference>
<dbReference type="InterPro" id="IPR045851">
    <property type="entry name" value="AMP-bd_C_sf"/>
</dbReference>
<dbReference type="Pfam" id="PF00668">
    <property type="entry name" value="Condensation"/>
    <property type="match status" value="1"/>
</dbReference>
<comment type="caution">
    <text evidence="11">The sequence shown here is derived from an EMBL/GenBank/DDBJ whole genome shotgun (WGS) entry which is preliminary data.</text>
</comment>
<accession>A0ABV8BMW9</accession>
<dbReference type="InterPro" id="IPR057737">
    <property type="entry name" value="Condensation_MtbB-like"/>
</dbReference>